<name>U5Q007_9CAUD</name>
<evidence type="ECO:0000313" key="1">
    <source>
        <dbReference type="EMBL" id="AGY48168.1"/>
    </source>
</evidence>
<keyword evidence="2" id="KW-1185">Reference proteome</keyword>
<sequence>MNHFGYCWSCVLHRFMWIIPSYDVFRLKLGGFTMYKEIFMKRQNVSYLLNGDSCYGHTREELESFHNEVYSVMVHSDYVTEYKNAPFIHRVEKNAKFHSLKSVTNVDKK</sequence>
<dbReference type="Proteomes" id="UP000017652">
    <property type="component" value="Segment"/>
</dbReference>
<accession>U5Q007</accession>
<organism evidence="1 2">
    <name type="scientific">Bacillus phage Riggi</name>
    <dbReference type="NCBI Taxonomy" id="2884426"/>
    <lineage>
        <taxon>Viruses</taxon>
        <taxon>Duplodnaviria</taxon>
        <taxon>Heunggongvirae</taxon>
        <taxon>Uroviricota</taxon>
        <taxon>Caudoviricetes</taxon>
        <taxon>Ehrlichviridae</taxon>
        <taxon>Andromedavirus</taxon>
        <taxon>Andromedavirus riggi</taxon>
    </lineage>
</organism>
<dbReference type="KEGG" id="vg:17959316"/>
<protein>
    <submittedName>
        <fullName evidence="1">Uncharacterized protein</fullName>
    </submittedName>
</protein>
<reference evidence="1 2" key="1">
    <citation type="journal article" date="2013" name="Genome Announc.">
        <title>Complete Genome of Bacillus pumilus Siphophage Riggi.</title>
        <authorList>
            <person name="Still E.L."/>
            <person name="Riggi C.F."/>
            <person name="Chamakura K.R."/>
            <person name="Kuty Everett G.F."/>
        </authorList>
    </citation>
    <scope>NUCLEOTIDE SEQUENCE [LARGE SCALE GENOMIC DNA]</scope>
</reference>
<gene>
    <name evidence="1" type="ORF">Riggi_6</name>
</gene>
<dbReference type="GeneID" id="17959316"/>
<dbReference type="EMBL" id="KF669659">
    <property type="protein sequence ID" value="AGY48168.1"/>
    <property type="molecule type" value="Genomic_DNA"/>
</dbReference>
<evidence type="ECO:0000313" key="2">
    <source>
        <dbReference type="Proteomes" id="UP000017652"/>
    </source>
</evidence>
<dbReference type="RefSeq" id="YP_008770563.1">
    <property type="nucleotide sequence ID" value="NC_022765.1"/>
</dbReference>
<proteinExistence type="predicted"/>